<keyword evidence="21" id="KW-1185">Reference proteome</keyword>
<comment type="similarity">
    <text evidence="4 19">Belongs to the MtrE family.</text>
</comment>
<evidence type="ECO:0000256" key="13">
    <source>
        <dbReference type="ARBA" id="ARBA00022989"/>
    </source>
</evidence>
<comment type="subcellular location">
    <subcellularLocation>
        <location evidence="2 19">Cell membrane</location>
        <topology evidence="2 19">Multi-pass membrane protein</topology>
    </subcellularLocation>
</comment>
<keyword evidence="11 19" id="KW-0812">Transmembrane</keyword>
<dbReference type="GO" id="GO:0019386">
    <property type="term" value="P:methanogenesis, from carbon dioxide"/>
    <property type="evidence" value="ECO:0007669"/>
    <property type="project" value="UniProtKB-UniRule"/>
</dbReference>
<dbReference type="GO" id="GO:0006730">
    <property type="term" value="P:one-carbon metabolic process"/>
    <property type="evidence" value="ECO:0007669"/>
    <property type="project" value="UniProtKB-UniRule"/>
</dbReference>
<comment type="function">
    <text evidence="1 19">Part of a complex that catalyzes the formation of methyl-coenzyme M and tetrahydromethanopterin from coenzyme M and methyl-tetrahydromethanopterin. This is an energy-conserving, sodium-ion translocating step.</text>
</comment>
<dbReference type="UniPathway" id="UPA00640">
    <property type="reaction ID" value="UER00698"/>
</dbReference>
<sequence length="295" mass="31091">MVDPMITGLGVVALMGAAATIAGAAEDLESDIGSMSNPNSQVQLAPQMGNVHRLFNKAVSGEPVLWGTMVGIAGSLAYVLMATIHLPVIMAIAAGAATTALVHAVYSTTSYLGRIVGQSQFNQPVYLDVITSHLGPIAGHGFIVTFLIVGLSYLMTLPIQGLGHPFPLPLLAVLWGITIGAIGSSTGDVHYGAEREYQQYPFGGGIPVAIHGDVTRKSELGPRNSMDVVYFCSKYGGPVTGFAFGLIVFLSFWITIVFGVLGGVIAGIVIILLLIIINNRVEVFARSKYGPYERD</sequence>
<dbReference type="RefSeq" id="WP_048081847.1">
    <property type="nucleotide sequence ID" value="NZ_LMVM01000041.1"/>
</dbReference>
<evidence type="ECO:0000256" key="4">
    <source>
        <dbReference type="ARBA" id="ARBA00009612"/>
    </source>
</evidence>
<comment type="caution">
    <text evidence="19">Lacks conserved residue(s) required for the propagation of feature annotation.</text>
</comment>
<evidence type="ECO:0000256" key="10">
    <source>
        <dbReference type="ARBA" id="ARBA00022679"/>
    </source>
</evidence>
<dbReference type="EMBL" id="LMVM01000041">
    <property type="protein sequence ID" value="PAV02921.1"/>
    <property type="molecule type" value="Genomic_DNA"/>
</dbReference>
<dbReference type="GO" id="GO:0030269">
    <property type="term" value="F:tetrahydromethanopterin S-methyltransferase activity"/>
    <property type="evidence" value="ECO:0007669"/>
    <property type="project" value="UniProtKB-UniRule"/>
</dbReference>
<feature type="transmembrane region" description="Helical" evidence="19">
    <location>
        <begin position="244"/>
        <end position="277"/>
    </location>
</feature>
<gene>
    <name evidence="19" type="primary">mtrE</name>
    <name evidence="20" type="ORF">ASJ80_03700</name>
</gene>
<comment type="pathway">
    <text evidence="3 19">One-carbon metabolism; methanogenesis from CO(2); methyl-coenzyme M from 5,10-methylene-5,6,7,8-tetrahydromethanopterin: step 2/2.</text>
</comment>
<dbReference type="InterPro" id="IPR005780">
    <property type="entry name" value="MeTrfase_E"/>
</dbReference>
<dbReference type="GO" id="GO:0005886">
    <property type="term" value="C:plasma membrane"/>
    <property type="evidence" value="ECO:0007669"/>
    <property type="project" value="UniProtKB-SubCell"/>
</dbReference>
<dbReference type="NCBIfam" id="TIGR01113">
    <property type="entry name" value="mtrE"/>
    <property type="match status" value="1"/>
</dbReference>
<proteinExistence type="inferred from homology"/>
<dbReference type="GO" id="GO:0012506">
    <property type="term" value="C:vesicle membrane"/>
    <property type="evidence" value="ECO:0007669"/>
    <property type="project" value="InterPro"/>
</dbReference>
<dbReference type="Proteomes" id="UP000217784">
    <property type="component" value="Unassembled WGS sequence"/>
</dbReference>
<evidence type="ECO:0000256" key="1">
    <source>
        <dbReference type="ARBA" id="ARBA00002533"/>
    </source>
</evidence>
<protein>
    <recommendedName>
        <fullName evidence="6 19">Tetrahydromethanopterin S-methyltransferase subunit E</fullName>
        <ecNumber evidence="18 19">7.2.1.4</ecNumber>
    </recommendedName>
    <alternativeName>
        <fullName evidence="16 19">N5-methyltetrahydromethanopterin--coenzyme M methyltransferase subunit E</fullName>
    </alternativeName>
</protein>
<dbReference type="EC" id="7.2.1.4" evidence="18 19"/>
<dbReference type="Pfam" id="PF04206">
    <property type="entry name" value="MtrE"/>
    <property type="match status" value="1"/>
</dbReference>
<keyword evidence="14 19" id="KW-0484">Methanogenesis</keyword>
<evidence type="ECO:0000256" key="11">
    <source>
        <dbReference type="ARBA" id="ARBA00022692"/>
    </source>
</evidence>
<dbReference type="GO" id="GO:0005737">
    <property type="term" value="C:cytoplasm"/>
    <property type="evidence" value="ECO:0007669"/>
    <property type="project" value="InterPro"/>
</dbReference>
<evidence type="ECO:0000256" key="3">
    <source>
        <dbReference type="ARBA" id="ARBA00004839"/>
    </source>
</evidence>
<evidence type="ECO:0000256" key="12">
    <source>
        <dbReference type="ARBA" id="ARBA00022967"/>
    </source>
</evidence>
<evidence type="ECO:0000256" key="16">
    <source>
        <dbReference type="ARBA" id="ARBA00029819"/>
    </source>
</evidence>
<evidence type="ECO:0000256" key="6">
    <source>
        <dbReference type="ARBA" id="ARBA00015120"/>
    </source>
</evidence>
<feature type="transmembrane region" description="Helical" evidence="19">
    <location>
        <begin position="137"/>
        <end position="156"/>
    </location>
</feature>
<reference evidence="20 21" key="1">
    <citation type="journal article" date="2017" name="BMC Genomics">
        <title>Genomic analysis of methanogenic archaea reveals a shift towards energy conservation.</title>
        <authorList>
            <person name="Gilmore S.P."/>
            <person name="Henske J.K."/>
            <person name="Sexton J.A."/>
            <person name="Solomon K.V."/>
            <person name="Seppala S."/>
            <person name="Yoo J.I."/>
            <person name="Huyett L.M."/>
            <person name="Pressman A."/>
            <person name="Cogan J.Z."/>
            <person name="Kivenson V."/>
            <person name="Peng X."/>
            <person name="Tan Y."/>
            <person name="Valentine D.L."/>
            <person name="O'Malley M.A."/>
        </authorList>
    </citation>
    <scope>NUCLEOTIDE SEQUENCE [LARGE SCALE GENOMIC DNA]</scope>
    <source>
        <strain evidence="20 21">M.o.H.</strain>
    </source>
</reference>
<evidence type="ECO:0000256" key="17">
    <source>
        <dbReference type="ARBA" id="ARBA00044880"/>
    </source>
</evidence>
<evidence type="ECO:0000256" key="19">
    <source>
        <dbReference type="HAMAP-Rule" id="MF_01098"/>
    </source>
</evidence>
<comment type="caution">
    <text evidence="20">The sequence shown here is derived from an EMBL/GenBank/DDBJ whole genome shotgun (WGS) entry which is preliminary data.</text>
</comment>
<dbReference type="OrthoDB" id="82302at2157"/>
<feature type="transmembrane region" description="Helical" evidence="19">
    <location>
        <begin position="168"/>
        <end position="187"/>
    </location>
</feature>
<evidence type="ECO:0000313" key="21">
    <source>
        <dbReference type="Proteomes" id="UP000217784"/>
    </source>
</evidence>
<feature type="transmembrane region" description="Helical" evidence="19">
    <location>
        <begin position="88"/>
        <end position="106"/>
    </location>
</feature>
<comment type="subunit">
    <text evidence="5 19">The complex is composed of 8 subunits; MtrA, MtrB, MtrC, MtrD, MtrE, MtrF, MtrG and MtrH.</text>
</comment>
<keyword evidence="15 19" id="KW-0472">Membrane</keyword>
<keyword evidence="8 19" id="KW-0554">One-carbon metabolism</keyword>
<keyword evidence="7 19" id="KW-1003">Cell membrane</keyword>
<evidence type="ECO:0000256" key="5">
    <source>
        <dbReference type="ARBA" id="ARBA00011616"/>
    </source>
</evidence>
<name>A0A2A2H0J5_METBR</name>
<evidence type="ECO:0000256" key="9">
    <source>
        <dbReference type="ARBA" id="ARBA00022603"/>
    </source>
</evidence>
<evidence type="ECO:0000256" key="14">
    <source>
        <dbReference type="ARBA" id="ARBA00022994"/>
    </source>
</evidence>
<evidence type="ECO:0000313" key="20">
    <source>
        <dbReference type="EMBL" id="PAV02921.1"/>
    </source>
</evidence>
<evidence type="ECO:0000256" key="18">
    <source>
        <dbReference type="ARBA" id="ARBA00044970"/>
    </source>
</evidence>
<comment type="catalytic activity">
    <reaction evidence="17 19">
        <text>5-methyl-5,6,7,8-tetrahydromethanopterin + coenzyme M + 2 Na(+)(in) = 5,6,7,8-tetrahydromethanopterin + methyl-coenzyme M + 2 Na(+)(out)</text>
        <dbReference type="Rhea" id="RHEA:53492"/>
        <dbReference type="ChEBI" id="CHEBI:29101"/>
        <dbReference type="ChEBI" id="CHEBI:58103"/>
        <dbReference type="ChEBI" id="CHEBI:58116"/>
        <dbReference type="ChEBI" id="CHEBI:58286"/>
        <dbReference type="ChEBI" id="CHEBI:58319"/>
        <dbReference type="EC" id="7.2.1.4"/>
    </reaction>
</comment>
<dbReference type="AlphaFoldDB" id="A0A2A2H0J5"/>
<keyword evidence="10 19" id="KW-0808">Transferase</keyword>
<dbReference type="HAMAP" id="MF_01098">
    <property type="entry name" value="MtrE"/>
    <property type="match status" value="1"/>
</dbReference>
<evidence type="ECO:0000256" key="2">
    <source>
        <dbReference type="ARBA" id="ARBA00004651"/>
    </source>
</evidence>
<evidence type="ECO:0000256" key="8">
    <source>
        <dbReference type="ARBA" id="ARBA00022563"/>
    </source>
</evidence>
<keyword evidence="9 19" id="KW-0489">Methyltransferase</keyword>
<evidence type="ECO:0000256" key="7">
    <source>
        <dbReference type="ARBA" id="ARBA00022475"/>
    </source>
</evidence>
<feature type="transmembrane region" description="Helical" evidence="19">
    <location>
        <begin position="64"/>
        <end position="81"/>
    </location>
</feature>
<dbReference type="GO" id="GO:0032259">
    <property type="term" value="P:methylation"/>
    <property type="evidence" value="ECO:0007669"/>
    <property type="project" value="UniProtKB-KW"/>
</dbReference>
<dbReference type="PIRSF" id="PIRSF016509">
    <property type="entry name" value="MtrE"/>
    <property type="match status" value="1"/>
</dbReference>
<evidence type="ECO:0000256" key="15">
    <source>
        <dbReference type="ARBA" id="ARBA00023136"/>
    </source>
</evidence>
<accession>A0A2A2H0J5</accession>
<keyword evidence="12 19" id="KW-1278">Translocase</keyword>
<keyword evidence="13 19" id="KW-1133">Transmembrane helix</keyword>
<organism evidence="20 21">
    <name type="scientific">Methanobacterium bryantii</name>
    <dbReference type="NCBI Taxonomy" id="2161"/>
    <lineage>
        <taxon>Archaea</taxon>
        <taxon>Methanobacteriati</taxon>
        <taxon>Methanobacteriota</taxon>
        <taxon>Methanomada group</taxon>
        <taxon>Methanobacteria</taxon>
        <taxon>Methanobacteriales</taxon>
        <taxon>Methanobacteriaceae</taxon>
        <taxon>Methanobacterium</taxon>
    </lineage>
</organism>
<dbReference type="GeneID" id="300260170"/>